<gene>
    <name evidence="1" type="ORF">PsYK624_120030</name>
</gene>
<dbReference type="AlphaFoldDB" id="A0A9P3GJ01"/>
<accession>A0A9P3GJ01</accession>
<evidence type="ECO:0000313" key="2">
    <source>
        <dbReference type="Proteomes" id="UP000703269"/>
    </source>
</evidence>
<dbReference type="EMBL" id="BPQB01000052">
    <property type="protein sequence ID" value="GJE95813.1"/>
    <property type="molecule type" value="Genomic_DNA"/>
</dbReference>
<name>A0A9P3GJ01_9APHY</name>
<protein>
    <submittedName>
        <fullName evidence="1">Uncharacterized protein</fullName>
    </submittedName>
</protein>
<proteinExistence type="predicted"/>
<sequence>MGDAAWSVFVAHPRLARRRIACSTRQFGPGYSSLSQGKRTLRFFPWPFVEPAPLWVGHRGPFRVYDSACQGQVISSQSSVPGAMGYTRALWLRGASTAYHSMVLNSL</sequence>
<keyword evidence="2" id="KW-1185">Reference proteome</keyword>
<comment type="caution">
    <text evidence="1">The sequence shown here is derived from an EMBL/GenBank/DDBJ whole genome shotgun (WGS) entry which is preliminary data.</text>
</comment>
<organism evidence="1 2">
    <name type="scientific">Phanerochaete sordida</name>
    <dbReference type="NCBI Taxonomy" id="48140"/>
    <lineage>
        <taxon>Eukaryota</taxon>
        <taxon>Fungi</taxon>
        <taxon>Dikarya</taxon>
        <taxon>Basidiomycota</taxon>
        <taxon>Agaricomycotina</taxon>
        <taxon>Agaricomycetes</taxon>
        <taxon>Polyporales</taxon>
        <taxon>Phanerochaetaceae</taxon>
        <taxon>Phanerochaete</taxon>
    </lineage>
</organism>
<evidence type="ECO:0000313" key="1">
    <source>
        <dbReference type="EMBL" id="GJE95813.1"/>
    </source>
</evidence>
<reference evidence="1 2" key="1">
    <citation type="submission" date="2021-08" db="EMBL/GenBank/DDBJ databases">
        <title>Draft Genome Sequence of Phanerochaete sordida strain YK-624.</title>
        <authorList>
            <person name="Mori T."/>
            <person name="Dohra H."/>
            <person name="Suzuki T."/>
            <person name="Kawagishi H."/>
            <person name="Hirai H."/>
        </authorList>
    </citation>
    <scope>NUCLEOTIDE SEQUENCE [LARGE SCALE GENOMIC DNA]</scope>
    <source>
        <strain evidence="1 2">YK-624</strain>
    </source>
</reference>
<dbReference type="Proteomes" id="UP000703269">
    <property type="component" value="Unassembled WGS sequence"/>
</dbReference>